<feature type="compositionally biased region" description="Basic and acidic residues" evidence="1">
    <location>
        <begin position="191"/>
        <end position="201"/>
    </location>
</feature>
<feature type="region of interest" description="Disordered" evidence="1">
    <location>
        <begin position="286"/>
        <end position="313"/>
    </location>
</feature>
<feature type="region of interest" description="Disordered" evidence="1">
    <location>
        <begin position="191"/>
        <end position="251"/>
    </location>
</feature>
<dbReference type="Proteomes" id="UP000305948">
    <property type="component" value="Unassembled WGS sequence"/>
</dbReference>
<organism evidence="2 3">
    <name type="scientific">Heliocybe sulcata</name>
    <dbReference type="NCBI Taxonomy" id="5364"/>
    <lineage>
        <taxon>Eukaryota</taxon>
        <taxon>Fungi</taxon>
        <taxon>Dikarya</taxon>
        <taxon>Basidiomycota</taxon>
        <taxon>Agaricomycotina</taxon>
        <taxon>Agaricomycetes</taxon>
        <taxon>Gloeophyllales</taxon>
        <taxon>Gloeophyllaceae</taxon>
        <taxon>Heliocybe</taxon>
    </lineage>
</organism>
<protein>
    <submittedName>
        <fullName evidence="2">Uncharacterized protein</fullName>
    </submittedName>
</protein>
<feature type="compositionally biased region" description="Low complexity" evidence="1">
    <location>
        <begin position="299"/>
        <end position="310"/>
    </location>
</feature>
<accession>A0A5C3NGX2</accession>
<evidence type="ECO:0000313" key="3">
    <source>
        <dbReference type="Proteomes" id="UP000305948"/>
    </source>
</evidence>
<evidence type="ECO:0000313" key="2">
    <source>
        <dbReference type="EMBL" id="TFK56984.1"/>
    </source>
</evidence>
<sequence>MVKAIKYRPTIRYWEKNDSDDEEPEVKRARKYGPYAVKKSSLAALATPAPRQIRPENKLLPRARKTGGRHKPIKVKDILVVQDAPDTPCIPAEELETHDSYAEQVRYVHVVEHVQCPLMIDCWKRPETETEKLLDALKFRLKNAADDWADKHEDLSTRQVAASPPSPKLRSQISRLLERLEAAEKIEAAREAERRSAEAAKKLCTPSPAGGSSVSTPASGTTVGAGTPEGDKTLLGDSTSPRSGKIGKLVKVKRLVSPASSPSAGKSKGKSKVGAGILQVLSHSRRASAAGPLTQENTSLSPSSSVGNVSATRVSARRPILAPKTVNVAIPLPGEPQSPAVQQANKPALPPPPKRGSGTSYRAQKEHRPVYMMYPQAYLQQTPCPRPIQTSQSHVPRLRSSSVLTACRRVEPDPQVPGSYPLQMEGEAEGPTPSPSRSVAAQVANLVFGMLQLVFLKSWQAVWRLTFSTRT</sequence>
<feature type="region of interest" description="Disordered" evidence="1">
    <location>
        <begin position="409"/>
        <end position="437"/>
    </location>
</feature>
<feature type="compositionally biased region" description="Polar residues" evidence="1">
    <location>
        <begin position="210"/>
        <end position="224"/>
    </location>
</feature>
<gene>
    <name evidence="2" type="ORF">OE88DRAFT_1650520</name>
</gene>
<keyword evidence="3" id="KW-1185">Reference proteome</keyword>
<name>A0A5C3NGX2_9AGAM</name>
<proteinExistence type="predicted"/>
<dbReference type="OrthoDB" id="3256786at2759"/>
<dbReference type="EMBL" id="ML213503">
    <property type="protein sequence ID" value="TFK56984.1"/>
    <property type="molecule type" value="Genomic_DNA"/>
</dbReference>
<feature type="region of interest" description="Disordered" evidence="1">
    <location>
        <begin position="331"/>
        <end position="363"/>
    </location>
</feature>
<dbReference type="AlphaFoldDB" id="A0A5C3NGX2"/>
<evidence type="ECO:0000256" key="1">
    <source>
        <dbReference type="SAM" id="MobiDB-lite"/>
    </source>
</evidence>
<reference evidence="2 3" key="1">
    <citation type="journal article" date="2019" name="Nat. Ecol. Evol.">
        <title>Megaphylogeny resolves global patterns of mushroom evolution.</title>
        <authorList>
            <person name="Varga T."/>
            <person name="Krizsan K."/>
            <person name="Foldi C."/>
            <person name="Dima B."/>
            <person name="Sanchez-Garcia M."/>
            <person name="Sanchez-Ramirez S."/>
            <person name="Szollosi G.J."/>
            <person name="Szarkandi J.G."/>
            <person name="Papp V."/>
            <person name="Albert L."/>
            <person name="Andreopoulos W."/>
            <person name="Angelini C."/>
            <person name="Antonin V."/>
            <person name="Barry K.W."/>
            <person name="Bougher N.L."/>
            <person name="Buchanan P."/>
            <person name="Buyck B."/>
            <person name="Bense V."/>
            <person name="Catcheside P."/>
            <person name="Chovatia M."/>
            <person name="Cooper J."/>
            <person name="Damon W."/>
            <person name="Desjardin D."/>
            <person name="Finy P."/>
            <person name="Geml J."/>
            <person name="Haridas S."/>
            <person name="Hughes K."/>
            <person name="Justo A."/>
            <person name="Karasinski D."/>
            <person name="Kautmanova I."/>
            <person name="Kiss B."/>
            <person name="Kocsube S."/>
            <person name="Kotiranta H."/>
            <person name="LaButti K.M."/>
            <person name="Lechner B.E."/>
            <person name="Liimatainen K."/>
            <person name="Lipzen A."/>
            <person name="Lukacs Z."/>
            <person name="Mihaltcheva S."/>
            <person name="Morgado L.N."/>
            <person name="Niskanen T."/>
            <person name="Noordeloos M.E."/>
            <person name="Ohm R.A."/>
            <person name="Ortiz-Santana B."/>
            <person name="Ovrebo C."/>
            <person name="Racz N."/>
            <person name="Riley R."/>
            <person name="Savchenko A."/>
            <person name="Shiryaev A."/>
            <person name="Soop K."/>
            <person name="Spirin V."/>
            <person name="Szebenyi C."/>
            <person name="Tomsovsky M."/>
            <person name="Tulloss R.E."/>
            <person name="Uehling J."/>
            <person name="Grigoriev I.V."/>
            <person name="Vagvolgyi C."/>
            <person name="Papp T."/>
            <person name="Martin F.M."/>
            <person name="Miettinen O."/>
            <person name="Hibbett D.S."/>
            <person name="Nagy L.G."/>
        </authorList>
    </citation>
    <scope>NUCLEOTIDE SEQUENCE [LARGE SCALE GENOMIC DNA]</scope>
    <source>
        <strain evidence="2 3">OMC1185</strain>
    </source>
</reference>